<protein>
    <submittedName>
        <fullName evidence="2">Uncharacterized protein</fullName>
    </submittedName>
</protein>
<evidence type="ECO:0000313" key="3">
    <source>
        <dbReference type="Proteomes" id="UP001224775"/>
    </source>
</evidence>
<name>A0AAD8Y036_9STRA</name>
<accession>A0AAD8Y036</accession>
<organism evidence="2 3">
    <name type="scientific">Skeletonema marinoi</name>
    <dbReference type="NCBI Taxonomy" id="267567"/>
    <lineage>
        <taxon>Eukaryota</taxon>
        <taxon>Sar</taxon>
        <taxon>Stramenopiles</taxon>
        <taxon>Ochrophyta</taxon>
        <taxon>Bacillariophyta</taxon>
        <taxon>Coscinodiscophyceae</taxon>
        <taxon>Thalassiosirophycidae</taxon>
        <taxon>Thalassiosirales</taxon>
        <taxon>Skeletonemataceae</taxon>
        <taxon>Skeletonema</taxon>
        <taxon>Skeletonema marinoi-dohrnii complex</taxon>
    </lineage>
</organism>
<feature type="signal peptide" evidence="1">
    <location>
        <begin position="1"/>
        <end position="23"/>
    </location>
</feature>
<feature type="chain" id="PRO_5042218584" evidence="1">
    <location>
        <begin position="24"/>
        <end position="195"/>
    </location>
</feature>
<gene>
    <name evidence="2" type="ORF">QTG54_012705</name>
</gene>
<keyword evidence="1" id="KW-0732">Signal</keyword>
<reference evidence="2" key="1">
    <citation type="submission" date="2023-06" db="EMBL/GenBank/DDBJ databases">
        <title>Survivors Of The Sea: Transcriptome response of Skeletonema marinoi to long-term dormancy.</title>
        <authorList>
            <person name="Pinder M.I.M."/>
            <person name="Kourtchenko O."/>
            <person name="Robertson E.K."/>
            <person name="Larsson T."/>
            <person name="Maumus F."/>
            <person name="Osuna-Cruz C.M."/>
            <person name="Vancaester E."/>
            <person name="Stenow R."/>
            <person name="Vandepoele K."/>
            <person name="Ploug H."/>
            <person name="Bruchert V."/>
            <person name="Godhe A."/>
            <person name="Topel M."/>
        </authorList>
    </citation>
    <scope>NUCLEOTIDE SEQUENCE</scope>
    <source>
        <strain evidence="2">R05AC</strain>
    </source>
</reference>
<dbReference type="EMBL" id="JATAAI010000028">
    <property type="protein sequence ID" value="KAK1736683.1"/>
    <property type="molecule type" value="Genomic_DNA"/>
</dbReference>
<evidence type="ECO:0000256" key="1">
    <source>
        <dbReference type="SAM" id="SignalP"/>
    </source>
</evidence>
<dbReference type="AlphaFoldDB" id="A0AAD8Y036"/>
<proteinExistence type="predicted"/>
<dbReference type="Proteomes" id="UP001224775">
    <property type="component" value="Unassembled WGS sequence"/>
</dbReference>
<keyword evidence="3" id="KW-1185">Reference proteome</keyword>
<sequence length="195" mass="22023">MRRRHNVSLAYLFMAVCQLRCSCYTSTASAFAFPSSVSTGRLGCALGAVPSTDFQMVPPEFEPNHPHFFQRQLDLCRRIVTEDATTSYLDGDRIGVLPERHRFVEHPRCTARFGEALLHARDHASSDNEYKIAIYNAQSLVDYVESSLDESNNTLAVRNGLINDIAECLSTSSLYQFRNYNSNVTHQIQILLRAI</sequence>
<evidence type="ECO:0000313" key="2">
    <source>
        <dbReference type="EMBL" id="KAK1736683.1"/>
    </source>
</evidence>
<comment type="caution">
    <text evidence="2">The sequence shown here is derived from an EMBL/GenBank/DDBJ whole genome shotgun (WGS) entry which is preliminary data.</text>
</comment>